<dbReference type="EMBL" id="JAAGSC010000041">
    <property type="protein sequence ID" value="NDY95878.1"/>
    <property type="molecule type" value="Genomic_DNA"/>
</dbReference>
<feature type="transmembrane region" description="Helical" evidence="1">
    <location>
        <begin position="55"/>
        <end position="72"/>
    </location>
</feature>
<feature type="transmembrane region" description="Helical" evidence="1">
    <location>
        <begin position="234"/>
        <end position="259"/>
    </location>
</feature>
<reference evidence="2 3" key="1">
    <citation type="submission" date="2020-02" db="EMBL/GenBank/DDBJ databases">
        <authorList>
            <person name="Zhang X.-Y."/>
        </authorList>
    </citation>
    <scope>NUCLEOTIDE SEQUENCE [LARGE SCALE GENOMIC DNA]</scope>
    <source>
        <strain evidence="2 3">C33</strain>
    </source>
</reference>
<evidence type="ECO:0000313" key="3">
    <source>
        <dbReference type="Proteomes" id="UP000484885"/>
    </source>
</evidence>
<keyword evidence="1" id="KW-1133">Transmembrane helix</keyword>
<feature type="transmembrane region" description="Helical" evidence="1">
    <location>
        <begin position="153"/>
        <end position="176"/>
    </location>
</feature>
<accession>A0A845UYS7</accession>
<organism evidence="2 3">
    <name type="scientific">Wenzhouxiangella limi</name>
    <dbReference type="NCBI Taxonomy" id="2707351"/>
    <lineage>
        <taxon>Bacteria</taxon>
        <taxon>Pseudomonadati</taxon>
        <taxon>Pseudomonadota</taxon>
        <taxon>Gammaproteobacteria</taxon>
        <taxon>Chromatiales</taxon>
        <taxon>Wenzhouxiangellaceae</taxon>
        <taxon>Wenzhouxiangella</taxon>
    </lineage>
</organism>
<evidence type="ECO:0000256" key="1">
    <source>
        <dbReference type="SAM" id="Phobius"/>
    </source>
</evidence>
<keyword evidence="1" id="KW-0472">Membrane</keyword>
<comment type="caution">
    <text evidence="2">The sequence shown here is derived from an EMBL/GenBank/DDBJ whole genome shotgun (WGS) entry which is preliminary data.</text>
</comment>
<feature type="transmembrane region" description="Helical" evidence="1">
    <location>
        <begin position="32"/>
        <end position="49"/>
    </location>
</feature>
<keyword evidence="1" id="KW-0812">Transmembrane</keyword>
<dbReference type="RefSeq" id="WP_164211276.1">
    <property type="nucleotide sequence ID" value="NZ_JAAGSC010000041.1"/>
</dbReference>
<name>A0A845UYS7_9GAMM</name>
<protein>
    <recommendedName>
        <fullName evidence="4">Transmembrane protein</fullName>
    </recommendedName>
</protein>
<gene>
    <name evidence="2" type="ORF">G3I74_09070</name>
</gene>
<feature type="transmembrane region" description="Helical" evidence="1">
    <location>
        <begin position="196"/>
        <end position="228"/>
    </location>
</feature>
<dbReference type="AlphaFoldDB" id="A0A845UYS7"/>
<feature type="transmembrane region" description="Helical" evidence="1">
    <location>
        <begin position="99"/>
        <end position="121"/>
    </location>
</feature>
<keyword evidence="3" id="KW-1185">Reference proteome</keyword>
<dbReference type="NCBIfam" id="NF041043">
    <property type="entry name" value="BPSS1780_fam"/>
    <property type="match status" value="1"/>
</dbReference>
<proteinExistence type="predicted"/>
<evidence type="ECO:0000313" key="2">
    <source>
        <dbReference type="EMBL" id="NDY95878.1"/>
    </source>
</evidence>
<evidence type="ECO:0008006" key="4">
    <source>
        <dbReference type="Google" id="ProtNLM"/>
    </source>
</evidence>
<dbReference type="Proteomes" id="UP000484885">
    <property type="component" value="Unassembled WGS sequence"/>
</dbReference>
<sequence>MNGGYTIQRVGFRQGLAWIPASAEWMRRGFRPIFSIAALWLGVSLIAVIPLVGQAILALITPLLTAGVMLAFDRLGEGKTPPPTTLFSAWSDPLRRSRLLMLGVFGMIGGLVAAVVLVSWLSSQLGPDQLEAAVQSPEAMAQALADVSLGGGLVMSGAVMALVVAAMYFAVPLVMFGRAPVFSGLATSLRAVLRNWAAFAGFLLAAIGVVAGVFIVLLLVSGVLTLALGNFGNFFAQVMLLLAVMLFQVLMTGAQYLAFSQVFGWSPGLEDELPGRDDLVP</sequence>
<dbReference type="InterPro" id="IPR047798">
    <property type="entry name" value="BPSS1780-like"/>
</dbReference>